<feature type="signal peptide" evidence="1">
    <location>
        <begin position="1"/>
        <end position="18"/>
    </location>
</feature>
<dbReference type="InterPro" id="IPR036514">
    <property type="entry name" value="SGNH_hydro_sf"/>
</dbReference>
<dbReference type="Gene3D" id="3.40.50.1110">
    <property type="entry name" value="SGNH hydrolase"/>
    <property type="match status" value="1"/>
</dbReference>
<evidence type="ECO:0000313" key="3">
    <source>
        <dbReference type="Proteomes" id="UP000054279"/>
    </source>
</evidence>
<gene>
    <name evidence="2" type="ORF">M422DRAFT_186481</name>
</gene>
<dbReference type="Proteomes" id="UP000054279">
    <property type="component" value="Unassembled WGS sequence"/>
</dbReference>
<dbReference type="EMBL" id="KN837251">
    <property type="protein sequence ID" value="KIJ30934.1"/>
    <property type="molecule type" value="Genomic_DNA"/>
</dbReference>
<accession>A0A0C9U919</accession>
<dbReference type="InterPro" id="IPR001087">
    <property type="entry name" value="GDSL"/>
</dbReference>
<feature type="chain" id="PRO_5002203998" evidence="1">
    <location>
        <begin position="19"/>
        <end position="320"/>
    </location>
</feature>
<protein>
    <submittedName>
        <fullName evidence="2">Carbohydrate esterase family 16 protein</fullName>
    </submittedName>
</protein>
<organism evidence="2 3">
    <name type="scientific">Sphaerobolus stellatus (strain SS14)</name>
    <dbReference type="NCBI Taxonomy" id="990650"/>
    <lineage>
        <taxon>Eukaryota</taxon>
        <taxon>Fungi</taxon>
        <taxon>Dikarya</taxon>
        <taxon>Basidiomycota</taxon>
        <taxon>Agaricomycotina</taxon>
        <taxon>Agaricomycetes</taxon>
        <taxon>Phallomycetidae</taxon>
        <taxon>Geastrales</taxon>
        <taxon>Sphaerobolaceae</taxon>
        <taxon>Sphaerobolus</taxon>
    </lineage>
</organism>
<keyword evidence="1" id="KW-0732">Signal</keyword>
<dbReference type="HOGENOM" id="CLU_053747_0_0_1"/>
<reference evidence="2 3" key="1">
    <citation type="submission" date="2014-06" db="EMBL/GenBank/DDBJ databases">
        <title>Evolutionary Origins and Diversification of the Mycorrhizal Mutualists.</title>
        <authorList>
            <consortium name="DOE Joint Genome Institute"/>
            <consortium name="Mycorrhizal Genomics Consortium"/>
            <person name="Kohler A."/>
            <person name="Kuo A."/>
            <person name="Nagy L.G."/>
            <person name="Floudas D."/>
            <person name="Copeland A."/>
            <person name="Barry K.W."/>
            <person name="Cichocki N."/>
            <person name="Veneault-Fourrey C."/>
            <person name="LaButti K."/>
            <person name="Lindquist E.A."/>
            <person name="Lipzen A."/>
            <person name="Lundell T."/>
            <person name="Morin E."/>
            <person name="Murat C."/>
            <person name="Riley R."/>
            <person name="Ohm R."/>
            <person name="Sun H."/>
            <person name="Tunlid A."/>
            <person name="Henrissat B."/>
            <person name="Grigoriev I.V."/>
            <person name="Hibbett D.S."/>
            <person name="Martin F."/>
        </authorList>
    </citation>
    <scope>NUCLEOTIDE SEQUENCE [LARGE SCALE GENOMIC DNA]</scope>
    <source>
        <strain evidence="2 3">SS14</strain>
    </source>
</reference>
<keyword evidence="3" id="KW-1185">Reference proteome</keyword>
<proteinExistence type="predicted"/>
<name>A0A0C9U919_SPHS4</name>
<dbReference type="GO" id="GO:0016788">
    <property type="term" value="F:hydrolase activity, acting on ester bonds"/>
    <property type="evidence" value="ECO:0007669"/>
    <property type="project" value="InterPro"/>
</dbReference>
<evidence type="ECO:0000256" key="1">
    <source>
        <dbReference type="SAM" id="SignalP"/>
    </source>
</evidence>
<dbReference type="AlphaFoldDB" id="A0A0C9U919"/>
<dbReference type="SUPFAM" id="SSF52266">
    <property type="entry name" value="SGNH hydrolase"/>
    <property type="match status" value="1"/>
</dbReference>
<dbReference type="Pfam" id="PF00657">
    <property type="entry name" value="Lipase_GDSL"/>
    <property type="match status" value="1"/>
</dbReference>
<dbReference type="OrthoDB" id="1600564at2759"/>
<sequence>MFSKYLSAFASLQTLTLQLLFHSEGPARDYGIHLAVEPKCGNLSSGIPANTNFGVYPLGDYNTIISFGDSFTSTGTPNGGTPSPPIVRLPSLLAGGRVSDGYMWVEYLKQDYHIPSLRDYAIGGAVTSSPLWPKYSLPSTDFVHQVATFRNQHLTPDPNTTLYTIFFGINDNYAAITYGPASNMLQAAQVILNQIALLMMPPINARSFLVLDIYGRGTPSEMGEQFKQKVFEGLYRLSQNNGDLRVGYVDFRTLWTGVLNNPGLEAFGFRALGPCWINPQNICRDRAHTFYWSLLHPGTQGHRLMADYVTQVVDKCQEYF</sequence>
<evidence type="ECO:0000313" key="2">
    <source>
        <dbReference type="EMBL" id="KIJ30934.1"/>
    </source>
</evidence>